<evidence type="ECO:0000313" key="3">
    <source>
        <dbReference type="EMBL" id="KAK4881821.1"/>
    </source>
</evidence>
<keyword evidence="1" id="KW-0732">Signal</keyword>
<dbReference type="GO" id="GO:0016020">
    <property type="term" value="C:membrane"/>
    <property type="evidence" value="ECO:0007669"/>
    <property type="project" value="TreeGrafter"/>
</dbReference>
<keyword evidence="4" id="KW-1185">Reference proteome</keyword>
<dbReference type="AlphaFoldDB" id="A0AAN7SAF4"/>
<protein>
    <recommendedName>
        <fullName evidence="2">Reelin domain-containing protein</fullName>
    </recommendedName>
</protein>
<feature type="domain" description="Reelin" evidence="2">
    <location>
        <begin position="18"/>
        <end position="164"/>
    </location>
</feature>
<feature type="signal peptide" evidence="1">
    <location>
        <begin position="1"/>
        <end position="23"/>
    </location>
</feature>
<dbReference type="EMBL" id="JARPUR010000002">
    <property type="protein sequence ID" value="KAK4881821.1"/>
    <property type="molecule type" value="Genomic_DNA"/>
</dbReference>
<dbReference type="InterPro" id="IPR051237">
    <property type="entry name" value="Ferric-chelate_Red/DefProt"/>
</dbReference>
<dbReference type="PANTHER" id="PTHR45828:SF40">
    <property type="entry name" value="REELIN DOMAIN-CONTAINING PROTEIN"/>
    <property type="match status" value="1"/>
</dbReference>
<dbReference type="Pfam" id="PF02014">
    <property type="entry name" value="Reeler"/>
    <property type="match status" value="1"/>
</dbReference>
<sequence>MSALIPCAFTTLILTLAATYSVAFPDGAPVDTCVKAKVNQPNHSRAKPQPQDKNPYRIIASDVNYGPGSQIAVTIEGDTHFKGFFIQARDIETNQWIGEWEEIPNTKVHPECSAITHADPEYKQKAVLIWTAPKNSHGGQVYFTGTVLKNYKTFWSDMINLIQA</sequence>
<dbReference type="Proteomes" id="UP001353858">
    <property type="component" value="Unassembled WGS sequence"/>
</dbReference>
<dbReference type="CDD" id="cd08544">
    <property type="entry name" value="Reeler"/>
    <property type="match status" value="1"/>
</dbReference>
<dbReference type="InterPro" id="IPR002861">
    <property type="entry name" value="Reeler_dom"/>
</dbReference>
<name>A0AAN7SAF4_9COLE</name>
<evidence type="ECO:0000259" key="2">
    <source>
        <dbReference type="PROSITE" id="PS51019"/>
    </source>
</evidence>
<proteinExistence type="predicted"/>
<gene>
    <name evidence="3" type="ORF">RN001_005140</name>
</gene>
<evidence type="ECO:0000313" key="4">
    <source>
        <dbReference type="Proteomes" id="UP001353858"/>
    </source>
</evidence>
<dbReference type="InterPro" id="IPR042307">
    <property type="entry name" value="Reeler_sf"/>
</dbReference>
<feature type="chain" id="PRO_5042940451" description="Reelin domain-containing protein" evidence="1">
    <location>
        <begin position="24"/>
        <end position="164"/>
    </location>
</feature>
<reference evidence="4" key="1">
    <citation type="submission" date="2023-01" db="EMBL/GenBank/DDBJ databases">
        <title>Key to firefly adult light organ development and bioluminescence: homeobox transcription factors regulate luciferase expression and transportation to peroxisome.</title>
        <authorList>
            <person name="Fu X."/>
        </authorList>
    </citation>
    <scope>NUCLEOTIDE SEQUENCE [LARGE SCALE GENOMIC DNA]</scope>
</reference>
<accession>A0AAN7SAF4</accession>
<organism evidence="3 4">
    <name type="scientific">Aquatica leii</name>
    <dbReference type="NCBI Taxonomy" id="1421715"/>
    <lineage>
        <taxon>Eukaryota</taxon>
        <taxon>Metazoa</taxon>
        <taxon>Ecdysozoa</taxon>
        <taxon>Arthropoda</taxon>
        <taxon>Hexapoda</taxon>
        <taxon>Insecta</taxon>
        <taxon>Pterygota</taxon>
        <taxon>Neoptera</taxon>
        <taxon>Endopterygota</taxon>
        <taxon>Coleoptera</taxon>
        <taxon>Polyphaga</taxon>
        <taxon>Elateriformia</taxon>
        <taxon>Elateroidea</taxon>
        <taxon>Lampyridae</taxon>
        <taxon>Luciolinae</taxon>
        <taxon>Aquatica</taxon>
    </lineage>
</organism>
<evidence type="ECO:0000256" key="1">
    <source>
        <dbReference type="SAM" id="SignalP"/>
    </source>
</evidence>
<dbReference type="Gene3D" id="2.60.40.4060">
    <property type="entry name" value="Reeler domain"/>
    <property type="match status" value="1"/>
</dbReference>
<comment type="caution">
    <text evidence="3">The sequence shown here is derived from an EMBL/GenBank/DDBJ whole genome shotgun (WGS) entry which is preliminary data.</text>
</comment>
<dbReference type="PANTHER" id="PTHR45828">
    <property type="entry name" value="CYTOCHROME B561/FERRIC REDUCTASE TRANSMEMBRANE"/>
    <property type="match status" value="1"/>
</dbReference>
<dbReference type="PROSITE" id="PS51019">
    <property type="entry name" value="REELIN"/>
    <property type="match status" value="1"/>
</dbReference>